<evidence type="ECO:0000256" key="1">
    <source>
        <dbReference type="SAM" id="MobiDB-lite"/>
    </source>
</evidence>
<feature type="chain" id="PRO_5045849811" description="Secreted protein" evidence="2">
    <location>
        <begin position="22"/>
        <end position="108"/>
    </location>
</feature>
<evidence type="ECO:0000313" key="4">
    <source>
        <dbReference type="Proteomes" id="UP001596104"/>
    </source>
</evidence>
<sequence length="108" mass="11363">MIRSLAVATLALVLLPVSAEAAKFRFSSGSRSHTTHTSQPHRDGSHIAVTPAFRNRQTDGATSTRPLAIATPTAVAAVEAADLRGGQVAEPRIWCRSQVVVGGFCVLN</sequence>
<keyword evidence="2" id="KW-0732">Signal</keyword>
<dbReference type="EMBL" id="JBHSLV010000021">
    <property type="protein sequence ID" value="MFC5393553.1"/>
    <property type="molecule type" value="Genomic_DNA"/>
</dbReference>
<organism evidence="3 4">
    <name type="scientific">Bosea vestrisii</name>
    <dbReference type="NCBI Taxonomy" id="151416"/>
    <lineage>
        <taxon>Bacteria</taxon>
        <taxon>Pseudomonadati</taxon>
        <taxon>Pseudomonadota</taxon>
        <taxon>Alphaproteobacteria</taxon>
        <taxon>Hyphomicrobiales</taxon>
        <taxon>Boseaceae</taxon>
        <taxon>Bosea</taxon>
    </lineage>
</organism>
<gene>
    <name evidence="3" type="ORF">ACFPPC_12985</name>
</gene>
<keyword evidence="4" id="KW-1185">Reference proteome</keyword>
<evidence type="ECO:0000313" key="3">
    <source>
        <dbReference type="EMBL" id="MFC5393553.1"/>
    </source>
</evidence>
<feature type="region of interest" description="Disordered" evidence="1">
    <location>
        <begin position="26"/>
        <end position="48"/>
    </location>
</feature>
<feature type="signal peptide" evidence="2">
    <location>
        <begin position="1"/>
        <end position="21"/>
    </location>
</feature>
<proteinExistence type="predicted"/>
<feature type="compositionally biased region" description="Low complexity" evidence="1">
    <location>
        <begin position="26"/>
        <end position="38"/>
    </location>
</feature>
<protein>
    <recommendedName>
        <fullName evidence="5">Secreted protein</fullName>
    </recommendedName>
</protein>
<accession>A0ABW0HB25</accession>
<evidence type="ECO:0008006" key="5">
    <source>
        <dbReference type="Google" id="ProtNLM"/>
    </source>
</evidence>
<reference evidence="4" key="1">
    <citation type="journal article" date="2019" name="Int. J. Syst. Evol. Microbiol.">
        <title>The Global Catalogue of Microorganisms (GCM) 10K type strain sequencing project: providing services to taxonomists for standard genome sequencing and annotation.</title>
        <authorList>
            <consortium name="The Broad Institute Genomics Platform"/>
            <consortium name="The Broad Institute Genome Sequencing Center for Infectious Disease"/>
            <person name="Wu L."/>
            <person name="Ma J."/>
        </authorList>
    </citation>
    <scope>NUCLEOTIDE SEQUENCE [LARGE SCALE GENOMIC DNA]</scope>
    <source>
        <strain evidence="4">CGMCC 1.16326</strain>
    </source>
</reference>
<comment type="caution">
    <text evidence="3">The sequence shown here is derived from an EMBL/GenBank/DDBJ whole genome shotgun (WGS) entry which is preliminary data.</text>
</comment>
<dbReference type="Proteomes" id="UP001596104">
    <property type="component" value="Unassembled WGS sequence"/>
</dbReference>
<evidence type="ECO:0000256" key="2">
    <source>
        <dbReference type="SAM" id="SignalP"/>
    </source>
</evidence>
<name>A0ABW0HB25_9HYPH</name>
<dbReference type="RefSeq" id="WP_377008564.1">
    <property type="nucleotide sequence ID" value="NZ_JBHSLV010000021.1"/>
</dbReference>